<gene>
    <name evidence="1" type="ORF">DAPPUDRAFT_305322</name>
</gene>
<organism evidence="1 2">
    <name type="scientific">Daphnia pulex</name>
    <name type="common">Water flea</name>
    <dbReference type="NCBI Taxonomy" id="6669"/>
    <lineage>
        <taxon>Eukaryota</taxon>
        <taxon>Metazoa</taxon>
        <taxon>Ecdysozoa</taxon>
        <taxon>Arthropoda</taxon>
        <taxon>Crustacea</taxon>
        <taxon>Branchiopoda</taxon>
        <taxon>Diplostraca</taxon>
        <taxon>Cladocera</taxon>
        <taxon>Anomopoda</taxon>
        <taxon>Daphniidae</taxon>
        <taxon>Daphnia</taxon>
    </lineage>
</organism>
<accession>E9GRP1</accession>
<dbReference type="Proteomes" id="UP000000305">
    <property type="component" value="Unassembled WGS sequence"/>
</dbReference>
<sequence>MIKEKVNQNVFYAFQNGWHLLPNAKPSLHLGAAVAEEQALQTLNSIQKDMVFKSTDTYQQLLPLKNDKTFSNL</sequence>
<dbReference type="HOGENOM" id="CLU_2707312_0_0_1"/>
<reference evidence="1 2" key="1">
    <citation type="journal article" date="2011" name="Science">
        <title>The ecoresponsive genome of Daphnia pulex.</title>
        <authorList>
            <person name="Colbourne J.K."/>
            <person name="Pfrender M.E."/>
            <person name="Gilbert D."/>
            <person name="Thomas W.K."/>
            <person name="Tucker A."/>
            <person name="Oakley T.H."/>
            <person name="Tokishita S."/>
            <person name="Aerts A."/>
            <person name="Arnold G.J."/>
            <person name="Basu M.K."/>
            <person name="Bauer D.J."/>
            <person name="Caceres C.E."/>
            <person name="Carmel L."/>
            <person name="Casola C."/>
            <person name="Choi J.H."/>
            <person name="Detter J.C."/>
            <person name="Dong Q."/>
            <person name="Dusheyko S."/>
            <person name="Eads B.D."/>
            <person name="Frohlich T."/>
            <person name="Geiler-Samerotte K.A."/>
            <person name="Gerlach D."/>
            <person name="Hatcher P."/>
            <person name="Jogdeo S."/>
            <person name="Krijgsveld J."/>
            <person name="Kriventseva E.V."/>
            <person name="Kultz D."/>
            <person name="Laforsch C."/>
            <person name="Lindquist E."/>
            <person name="Lopez J."/>
            <person name="Manak J.R."/>
            <person name="Muller J."/>
            <person name="Pangilinan J."/>
            <person name="Patwardhan R.P."/>
            <person name="Pitluck S."/>
            <person name="Pritham E.J."/>
            <person name="Rechtsteiner A."/>
            <person name="Rho M."/>
            <person name="Rogozin I.B."/>
            <person name="Sakarya O."/>
            <person name="Salamov A."/>
            <person name="Schaack S."/>
            <person name="Shapiro H."/>
            <person name="Shiga Y."/>
            <person name="Skalitzky C."/>
            <person name="Smith Z."/>
            <person name="Souvorov A."/>
            <person name="Sung W."/>
            <person name="Tang Z."/>
            <person name="Tsuchiya D."/>
            <person name="Tu H."/>
            <person name="Vos H."/>
            <person name="Wang M."/>
            <person name="Wolf Y.I."/>
            <person name="Yamagata H."/>
            <person name="Yamada T."/>
            <person name="Ye Y."/>
            <person name="Shaw J.R."/>
            <person name="Andrews J."/>
            <person name="Crease T.J."/>
            <person name="Tang H."/>
            <person name="Lucas S.M."/>
            <person name="Robertson H.M."/>
            <person name="Bork P."/>
            <person name="Koonin E.V."/>
            <person name="Zdobnov E.M."/>
            <person name="Grigoriev I.V."/>
            <person name="Lynch M."/>
            <person name="Boore J.L."/>
        </authorList>
    </citation>
    <scope>NUCLEOTIDE SEQUENCE [LARGE SCALE GENOMIC DNA]</scope>
</reference>
<evidence type="ECO:0000313" key="2">
    <source>
        <dbReference type="Proteomes" id="UP000000305"/>
    </source>
</evidence>
<protein>
    <submittedName>
        <fullName evidence="1">Uncharacterized protein</fullName>
    </submittedName>
</protein>
<proteinExistence type="predicted"/>
<dbReference type="EMBL" id="GL732560">
    <property type="protein sequence ID" value="EFX77876.1"/>
    <property type="molecule type" value="Genomic_DNA"/>
</dbReference>
<name>E9GRP1_DAPPU</name>
<dbReference type="KEGG" id="dpx:DAPPUDRAFT_305322"/>
<dbReference type="InParanoid" id="E9GRP1"/>
<evidence type="ECO:0000313" key="1">
    <source>
        <dbReference type="EMBL" id="EFX77876.1"/>
    </source>
</evidence>
<dbReference type="AlphaFoldDB" id="E9GRP1"/>
<keyword evidence="2" id="KW-1185">Reference proteome</keyword>